<evidence type="ECO:0000256" key="10">
    <source>
        <dbReference type="ARBA" id="ARBA00023237"/>
    </source>
</evidence>
<dbReference type="EMBL" id="WQMS01000001">
    <property type="protein sequence ID" value="MVO76750.1"/>
    <property type="molecule type" value="Genomic_DNA"/>
</dbReference>
<keyword evidence="4" id="KW-0410">Iron transport</keyword>
<evidence type="ECO:0000256" key="7">
    <source>
        <dbReference type="ARBA" id="ARBA00023065"/>
    </source>
</evidence>
<feature type="domain" description="Secretin/TonB short N-terminal" evidence="12">
    <location>
        <begin position="74"/>
        <end position="125"/>
    </location>
</feature>
<dbReference type="GO" id="GO:0006826">
    <property type="term" value="P:iron ion transport"/>
    <property type="evidence" value="ECO:0007669"/>
    <property type="project" value="UniProtKB-KW"/>
</dbReference>
<dbReference type="Gene3D" id="2.40.170.20">
    <property type="entry name" value="TonB-dependent receptor, beta-barrel domain"/>
    <property type="match status" value="1"/>
</dbReference>
<gene>
    <name evidence="13" type="ORF">GON01_02185</name>
</gene>
<dbReference type="InterPro" id="IPR039426">
    <property type="entry name" value="TonB-dep_rcpt-like"/>
</dbReference>
<evidence type="ECO:0000256" key="4">
    <source>
        <dbReference type="ARBA" id="ARBA00022496"/>
    </source>
</evidence>
<organism evidence="13 14">
    <name type="scientific">Sphingomonas horti</name>
    <dbReference type="NCBI Taxonomy" id="2682842"/>
    <lineage>
        <taxon>Bacteria</taxon>
        <taxon>Pseudomonadati</taxon>
        <taxon>Pseudomonadota</taxon>
        <taxon>Alphaproteobacteria</taxon>
        <taxon>Sphingomonadales</taxon>
        <taxon>Sphingomonadaceae</taxon>
        <taxon>Sphingomonas</taxon>
    </lineage>
</organism>
<proteinExistence type="inferred from homology"/>
<dbReference type="Proteomes" id="UP000441389">
    <property type="component" value="Unassembled WGS sequence"/>
</dbReference>
<evidence type="ECO:0000256" key="3">
    <source>
        <dbReference type="ARBA" id="ARBA00022452"/>
    </source>
</evidence>
<evidence type="ECO:0000256" key="11">
    <source>
        <dbReference type="RuleBase" id="RU003357"/>
    </source>
</evidence>
<comment type="caution">
    <text evidence="13">The sequence shown here is derived from an EMBL/GenBank/DDBJ whole genome shotgun (WGS) entry which is preliminary data.</text>
</comment>
<keyword evidence="5" id="KW-0812">Transmembrane</keyword>
<keyword evidence="3" id="KW-1134">Transmembrane beta strand</keyword>
<evidence type="ECO:0000256" key="9">
    <source>
        <dbReference type="ARBA" id="ARBA00023136"/>
    </source>
</evidence>
<reference evidence="13 14" key="1">
    <citation type="submission" date="2019-12" db="EMBL/GenBank/DDBJ databases">
        <authorList>
            <person name="Huq M.A."/>
        </authorList>
    </citation>
    <scope>NUCLEOTIDE SEQUENCE [LARGE SCALE GENOMIC DNA]</scope>
    <source>
        <strain evidence="13 14">MAH-20</strain>
    </source>
</reference>
<keyword evidence="2" id="KW-0813">Transport</keyword>
<dbReference type="Gene3D" id="3.55.50.30">
    <property type="match status" value="1"/>
</dbReference>
<comment type="similarity">
    <text evidence="11">Belongs to the TonB-dependent receptor family.</text>
</comment>
<dbReference type="InterPro" id="IPR036942">
    <property type="entry name" value="Beta-barrel_TonB_sf"/>
</dbReference>
<dbReference type="SUPFAM" id="SSF56935">
    <property type="entry name" value="Porins"/>
    <property type="match status" value="1"/>
</dbReference>
<evidence type="ECO:0000256" key="6">
    <source>
        <dbReference type="ARBA" id="ARBA00023004"/>
    </source>
</evidence>
<keyword evidence="8 11" id="KW-0798">TonB box</keyword>
<evidence type="ECO:0000313" key="14">
    <source>
        <dbReference type="Proteomes" id="UP000441389"/>
    </source>
</evidence>
<dbReference type="GO" id="GO:0009279">
    <property type="term" value="C:cell outer membrane"/>
    <property type="evidence" value="ECO:0007669"/>
    <property type="project" value="UniProtKB-SubCell"/>
</dbReference>
<evidence type="ECO:0000313" key="13">
    <source>
        <dbReference type="EMBL" id="MVO76750.1"/>
    </source>
</evidence>
<dbReference type="Pfam" id="PF07715">
    <property type="entry name" value="Plug"/>
    <property type="match status" value="1"/>
</dbReference>
<name>A0A6I4IX38_9SPHN</name>
<dbReference type="InterPro" id="IPR000531">
    <property type="entry name" value="Beta-barrel_TonB"/>
</dbReference>
<protein>
    <submittedName>
        <fullName evidence="13">TonB-dependent receptor</fullName>
    </submittedName>
</protein>
<dbReference type="PANTHER" id="PTHR32552:SF81">
    <property type="entry name" value="TONB-DEPENDENT OUTER MEMBRANE RECEPTOR"/>
    <property type="match status" value="1"/>
</dbReference>
<dbReference type="AlphaFoldDB" id="A0A6I4IX38"/>
<evidence type="ECO:0000259" key="12">
    <source>
        <dbReference type="SMART" id="SM00965"/>
    </source>
</evidence>
<evidence type="ECO:0000256" key="2">
    <source>
        <dbReference type="ARBA" id="ARBA00022448"/>
    </source>
</evidence>
<sequence length="805" mass="85597">MYTVSRSCSTCRSGATVRDGYSNRARVKPADLLLLAAGAWLCAGDAQAAGPRRFDIDSGRLAGALVRYGEQAGVSVGLTDQRIARRHTRGVQGLLTSESALRHLLAGTGATYQFLDDETVRIVAAPSRRANLLRPVLQAEADAVPEREIVVTASKQAIPLAQFPGSVARAGLDLDRTGEASSAGTQVLVGGLPTLSSTHLGPGRDKLFVRGIADSSFNGPTPATVAQYFGDVRLNYAAPDPDLNLYDIAEAEVLEGPQGTLYGSAALGGIVRLIPRVPKLGMTEGSGIAGLVQTEQGGTGGDAAAMLNLPLGADIAIRAVGYGARDPGYIDDIGRGLTDVNRTTSYGGRIAIRYAPTDRLTIDAGAVLQNLGSRDSQYAERGLPPLTRNSAIAQPFDNDYRLAYLTVATEVRGAQLTSTTGFVRHDLETVFDASPQFGTRAAYLEDLRITLLTHETRISGGDARGFNWVAGVSALHNVTRAERQVGPDGAAVPLLGVKNDNGEAALFGQASVPLLDDVTLTLGARLNYDEASGQVIGDRVPERSEPKRRNLRWLPMSAIAWRPSARWLFFAHYQEGFRAGGLSITGPMTADKFRSDSIAMVEAGFRFGDADIDRFAASVTASGSWWKRIQADLIRPNGLPFTTNIGDGHVLGLEAQADWRPTDAVSLQAALFLNTSALDEPSPAFADAEERDLPNVAEAGGRLGIVYRHRLSDRLALSASGSVRYVGHSRLGIGAPVDVRQGGFAEATLSARIGSDRAGLSLSVANLTNVRGNRFAFGNPFAIEARDQVTPLRPRTFRIAIDGRF</sequence>
<keyword evidence="13" id="KW-0675">Receptor</keyword>
<evidence type="ECO:0000256" key="5">
    <source>
        <dbReference type="ARBA" id="ARBA00022692"/>
    </source>
</evidence>
<evidence type="ECO:0000256" key="8">
    <source>
        <dbReference type="ARBA" id="ARBA00023077"/>
    </source>
</evidence>
<keyword evidence="9 11" id="KW-0472">Membrane</keyword>
<dbReference type="PANTHER" id="PTHR32552">
    <property type="entry name" value="FERRICHROME IRON RECEPTOR-RELATED"/>
    <property type="match status" value="1"/>
</dbReference>
<dbReference type="SMART" id="SM00965">
    <property type="entry name" value="STN"/>
    <property type="match status" value="1"/>
</dbReference>
<keyword evidence="14" id="KW-1185">Reference proteome</keyword>
<comment type="subcellular location">
    <subcellularLocation>
        <location evidence="1">Cell outer membrane</location>
        <topology evidence="1">Multi-pass membrane protein</topology>
    </subcellularLocation>
</comment>
<evidence type="ECO:0000256" key="1">
    <source>
        <dbReference type="ARBA" id="ARBA00004571"/>
    </source>
</evidence>
<keyword evidence="7" id="KW-0406">Ion transport</keyword>
<keyword evidence="6" id="KW-0408">Iron</keyword>
<dbReference type="InterPro" id="IPR011662">
    <property type="entry name" value="Secretin/TonB_short_N"/>
</dbReference>
<dbReference type="Pfam" id="PF00593">
    <property type="entry name" value="TonB_dep_Rec_b-barrel"/>
    <property type="match status" value="1"/>
</dbReference>
<accession>A0A6I4IX38</accession>
<dbReference type="InterPro" id="IPR012910">
    <property type="entry name" value="Plug_dom"/>
</dbReference>
<keyword evidence="10" id="KW-0998">Cell outer membrane</keyword>